<dbReference type="InterPro" id="IPR013122">
    <property type="entry name" value="PKD1_2_channel"/>
</dbReference>
<keyword evidence="11" id="KW-0275">Fatty acid biosynthesis</keyword>
<evidence type="ECO:0000256" key="3">
    <source>
        <dbReference type="ARBA" id="ARBA00007811"/>
    </source>
</evidence>
<keyword evidence="5" id="KW-0444">Lipid biosynthesis</keyword>
<feature type="transmembrane region" description="Helical" evidence="15">
    <location>
        <begin position="1111"/>
        <end position="1134"/>
    </location>
</feature>
<keyword evidence="18" id="KW-1185">Reference proteome</keyword>
<evidence type="ECO:0000256" key="14">
    <source>
        <dbReference type="SAM" id="MobiDB-lite"/>
    </source>
</evidence>
<name>A0A1V9YY62_9STRA</name>
<evidence type="ECO:0000256" key="6">
    <source>
        <dbReference type="ARBA" id="ARBA00022692"/>
    </source>
</evidence>
<dbReference type="GO" id="GO:0005789">
    <property type="term" value="C:endoplasmic reticulum membrane"/>
    <property type="evidence" value="ECO:0007669"/>
    <property type="project" value="TreeGrafter"/>
</dbReference>
<sequence length="1233" mass="140645">MLSPPKPVPKVSSSFEDNPSSFSVSAFEMSINENGDLSRAVAELDKCEGDPYEIARVYNGIGGDVNQSPLFFILQPNIRGGQVSNAKKLLEHPVMRKVIMMKWKIFGLRDYIEQLLMYCLLLMSMTLSVSLSHERKSEKFNLQFLIWLNITIATVTTLIALHYFRFTKRFLWCVITMLVIGGELTLLNLFYGLFVDDFPWIWFVWLNDIMLLLTSLYFLRFELHEMFAEVAPHNRRSGIENEWLLAHPAVDRAIYYCFYCPIAVISQFLIMLVGGNEAKYFNSHFNKVQLPTFSMGVIYALKECTTPFDTDARLVIGILLTLLVWALSLQYLEVHGTAGYLIPMMRGMLGDFLNFIAFYLPFQVAYTCAYYLLFQNQPDHQRPPTFDTIEHSFVTTFLVMLGQIQLGPFEKLRLQSKSAYVLGYFLLLTHATIVIVMLLNVLVAMMAKTVDDGLDKAKLEALMSFAECVLRSEKTAGLRPIDPQDSSEEAKLLHEESKENGDDLGFHLDEQSTDKTIEELKREICLGWAFVLVQTLQQLYADKDIAATSAKLWDVIGEPLKIVQTLALMEVVHALVGLVRSPVGSTFMQVSSRLWLVWAINVLCPESRTHWGFILMVVSWGMVEVPRYSFYALNLLDAVPDWLFFLRYHLFMVLYPSGVTGEVTCMIKALPYLATGAYSITMPNPHNIAVSLFVVVLIVLVIYIPGLPIMYSHMNVQRKREDNGSSFSFQQFRIAIEEKGDLELAKRELDCCFVNYDQVGDVYVGEGGGIRKTPLFVLLQPRWGEGVEPVDTHKLLDHPIMQLVLTLKWQHFGLQNYMEQLFVYALLLLTMAYSIALQAVAVDELKSLLALWLYVVSTIFVGLVAVRFFNYKHRVTWGMFSLLAFIVTIVVLSQLMNKITQNVPKLWLLWCNDILLGLASVYLISCEYRELASEFSAAARTVRMRSDSTLGEKFAVTPLVILKEFILMLFGLQHAKYFDSHFNKVQMPIYLSLLVYVGFELISPWDESARMYFGVILLVLLWILSLEFLELHGTAGYLIPMIAGMLGDVVNFLIFYAPFQFAFTCAYYLLFQNHSEPGYRTLSHTFVTTLLVMFGQIDLEPFENLGDYPTYILGYIILLAHATIVIVMLLNVLVAMMAKTVDGGLEIAKLQASVSFAQCVLRSEKNYGVKRLPRSTIFNVPDQPKNETSESTQIEQLRKEMENTNDIVMKQVEKIDTLHNKILELLQAQKKHK</sequence>
<dbReference type="EC" id="4.2.1.134" evidence="4"/>
<evidence type="ECO:0000256" key="7">
    <source>
        <dbReference type="ARBA" id="ARBA00022832"/>
    </source>
</evidence>
<feature type="transmembrane region" description="Helical" evidence="15">
    <location>
        <begin position="200"/>
        <end position="219"/>
    </location>
</feature>
<dbReference type="Pfam" id="PF04387">
    <property type="entry name" value="PTPLA"/>
    <property type="match status" value="1"/>
</dbReference>
<dbReference type="InterPro" id="IPR007482">
    <property type="entry name" value="Tyr_Pase-like_PTPLA"/>
</dbReference>
<feature type="transmembrane region" description="Helical" evidence="15">
    <location>
        <begin position="848"/>
        <end position="869"/>
    </location>
</feature>
<organism evidence="17 18">
    <name type="scientific">Thraustotheca clavata</name>
    <dbReference type="NCBI Taxonomy" id="74557"/>
    <lineage>
        <taxon>Eukaryota</taxon>
        <taxon>Sar</taxon>
        <taxon>Stramenopiles</taxon>
        <taxon>Oomycota</taxon>
        <taxon>Saprolegniomycetes</taxon>
        <taxon>Saprolegniales</taxon>
        <taxon>Achlyaceae</taxon>
        <taxon>Thraustotheca</taxon>
    </lineage>
</organism>
<feature type="transmembrane region" description="Helical" evidence="15">
    <location>
        <begin position="821"/>
        <end position="842"/>
    </location>
</feature>
<evidence type="ECO:0000256" key="12">
    <source>
        <dbReference type="ARBA" id="ARBA00023239"/>
    </source>
</evidence>
<feature type="transmembrane region" description="Helical" evidence="15">
    <location>
        <begin position="1049"/>
        <end position="1070"/>
    </location>
</feature>
<feature type="transmembrane region" description="Helical" evidence="15">
    <location>
        <begin position="954"/>
        <end position="975"/>
    </location>
</feature>
<dbReference type="GO" id="GO:0005216">
    <property type="term" value="F:monoatomic ion channel activity"/>
    <property type="evidence" value="ECO:0007669"/>
    <property type="project" value="InterPro"/>
</dbReference>
<keyword evidence="9" id="KW-0443">Lipid metabolism</keyword>
<feature type="transmembrane region" description="Helical" evidence="15">
    <location>
        <begin position="876"/>
        <end position="895"/>
    </location>
</feature>
<feature type="transmembrane region" description="Helical" evidence="15">
    <location>
        <begin position="253"/>
        <end position="273"/>
    </location>
</feature>
<comment type="pathway">
    <text evidence="2">Lipid metabolism; fatty acid biosynthesis.</text>
</comment>
<evidence type="ECO:0000256" key="5">
    <source>
        <dbReference type="ARBA" id="ARBA00022516"/>
    </source>
</evidence>
<feature type="transmembrane region" description="Helical" evidence="15">
    <location>
        <begin position="144"/>
        <end position="164"/>
    </location>
</feature>
<feature type="transmembrane region" description="Helical" evidence="15">
    <location>
        <begin position="987"/>
        <end position="1005"/>
    </location>
</feature>
<accession>A0A1V9YY62</accession>
<evidence type="ECO:0000256" key="13">
    <source>
        <dbReference type="ARBA" id="ARBA00036671"/>
    </source>
</evidence>
<evidence type="ECO:0000256" key="15">
    <source>
        <dbReference type="SAM" id="Phobius"/>
    </source>
</evidence>
<feature type="compositionally biased region" description="Low complexity" evidence="14">
    <location>
        <begin position="9"/>
        <end position="20"/>
    </location>
</feature>
<dbReference type="Pfam" id="PF08016">
    <property type="entry name" value="PKD_channel"/>
    <property type="match status" value="1"/>
</dbReference>
<reference evidence="17 18" key="1">
    <citation type="journal article" date="2014" name="Genome Biol. Evol.">
        <title>The secreted proteins of Achlya hypogyna and Thraustotheca clavata identify the ancestral oomycete secretome and reveal gene acquisitions by horizontal gene transfer.</title>
        <authorList>
            <person name="Misner I."/>
            <person name="Blouin N."/>
            <person name="Leonard G."/>
            <person name="Richards T.A."/>
            <person name="Lane C.E."/>
        </authorList>
    </citation>
    <scope>NUCLEOTIDE SEQUENCE [LARGE SCALE GENOMIC DNA]</scope>
    <source>
        <strain evidence="17 18">ATCC 34112</strain>
    </source>
</reference>
<gene>
    <name evidence="17" type="ORF">THRCLA_09249</name>
</gene>
<evidence type="ECO:0000256" key="2">
    <source>
        <dbReference type="ARBA" id="ARBA00005194"/>
    </source>
</evidence>
<dbReference type="OrthoDB" id="46988at2759"/>
<dbReference type="PANTHER" id="PTHR11035">
    <property type="entry name" value="VERY-LONG-CHAIN (3R)-3-HYDROXYACYL-COA DEHYDRATASE"/>
    <property type="match status" value="1"/>
</dbReference>
<comment type="similarity">
    <text evidence="3">Belongs to the very long-chain fatty acids dehydratase HACD family.</text>
</comment>
<evidence type="ECO:0000259" key="16">
    <source>
        <dbReference type="Pfam" id="PF08016"/>
    </source>
</evidence>
<feature type="domain" description="Polycystin cation channel PKD1/PKD2" evidence="16">
    <location>
        <begin position="993"/>
        <end position="1140"/>
    </location>
</feature>
<comment type="catalytic activity">
    <reaction evidence="13">
        <text>a very-long-chain (3R)-3-hydroxyacyl-CoA = a very-long-chain (2E)-enoyl-CoA + H2O</text>
        <dbReference type="Rhea" id="RHEA:45812"/>
        <dbReference type="ChEBI" id="CHEBI:15377"/>
        <dbReference type="ChEBI" id="CHEBI:83728"/>
        <dbReference type="ChEBI" id="CHEBI:85440"/>
        <dbReference type="EC" id="4.2.1.134"/>
    </reaction>
</comment>
<dbReference type="GO" id="GO:0102158">
    <property type="term" value="F:very-long-chain (3R)-3-hydroxyacyl-CoA dehydratase activity"/>
    <property type="evidence" value="ECO:0007669"/>
    <property type="project" value="UniProtKB-EC"/>
</dbReference>
<feature type="transmembrane region" description="Helical" evidence="15">
    <location>
        <begin position="314"/>
        <end position="332"/>
    </location>
</feature>
<evidence type="ECO:0000256" key="11">
    <source>
        <dbReference type="ARBA" id="ARBA00023160"/>
    </source>
</evidence>
<keyword evidence="8 15" id="KW-1133">Transmembrane helix</keyword>
<keyword evidence="12" id="KW-0456">Lyase</keyword>
<feature type="region of interest" description="Disordered" evidence="14">
    <location>
        <begin position="478"/>
        <end position="506"/>
    </location>
</feature>
<feature type="transmembrane region" description="Helical" evidence="15">
    <location>
        <begin position="171"/>
        <end position="194"/>
    </location>
</feature>
<feature type="region of interest" description="Disordered" evidence="14">
    <location>
        <begin position="1"/>
        <end position="20"/>
    </location>
</feature>
<feature type="transmembrane region" description="Helical" evidence="15">
    <location>
        <begin position="1012"/>
        <end position="1029"/>
    </location>
</feature>
<dbReference type="GO" id="GO:0042761">
    <property type="term" value="P:very long-chain fatty acid biosynthetic process"/>
    <property type="evidence" value="ECO:0007669"/>
    <property type="project" value="TreeGrafter"/>
</dbReference>
<dbReference type="UniPathway" id="UPA00094"/>
<dbReference type="AlphaFoldDB" id="A0A1V9YY62"/>
<keyword evidence="10 15" id="KW-0472">Membrane</keyword>
<dbReference type="GO" id="GO:0030497">
    <property type="term" value="P:fatty acid elongation"/>
    <property type="evidence" value="ECO:0007669"/>
    <property type="project" value="TreeGrafter"/>
</dbReference>
<keyword evidence="6 15" id="KW-0812">Transmembrane</keyword>
<feature type="transmembrane region" description="Helical" evidence="15">
    <location>
        <begin position="688"/>
        <end position="711"/>
    </location>
</feature>
<evidence type="ECO:0000256" key="1">
    <source>
        <dbReference type="ARBA" id="ARBA00004141"/>
    </source>
</evidence>
<dbReference type="PANTHER" id="PTHR11035:SF3">
    <property type="entry name" value="VERY-LONG-CHAIN (3R)-3-HYDROXYACYL-COA DEHYDRATASE"/>
    <property type="match status" value="1"/>
</dbReference>
<dbReference type="Proteomes" id="UP000243217">
    <property type="component" value="Unassembled WGS sequence"/>
</dbReference>
<dbReference type="STRING" id="74557.A0A1V9YY62"/>
<feature type="transmembrane region" description="Helical" evidence="15">
    <location>
        <begin position="352"/>
        <end position="373"/>
    </location>
</feature>
<feature type="transmembrane region" description="Helical" evidence="15">
    <location>
        <begin position="421"/>
        <end position="447"/>
    </location>
</feature>
<feature type="compositionally biased region" description="Basic and acidic residues" evidence="14">
    <location>
        <begin position="488"/>
        <end position="506"/>
    </location>
</feature>
<evidence type="ECO:0000256" key="10">
    <source>
        <dbReference type="ARBA" id="ARBA00023136"/>
    </source>
</evidence>
<feature type="transmembrane region" description="Helical" evidence="15">
    <location>
        <begin position="907"/>
        <end position="925"/>
    </location>
</feature>
<evidence type="ECO:0000256" key="4">
    <source>
        <dbReference type="ARBA" id="ARBA00013122"/>
    </source>
</evidence>
<keyword evidence="7" id="KW-0276">Fatty acid metabolism</keyword>
<dbReference type="GO" id="GO:0030148">
    <property type="term" value="P:sphingolipid biosynthetic process"/>
    <property type="evidence" value="ECO:0007669"/>
    <property type="project" value="TreeGrafter"/>
</dbReference>
<comment type="subcellular location">
    <subcellularLocation>
        <location evidence="1">Membrane</location>
        <topology evidence="1">Multi-pass membrane protein</topology>
    </subcellularLocation>
</comment>
<evidence type="ECO:0000256" key="9">
    <source>
        <dbReference type="ARBA" id="ARBA00023098"/>
    </source>
</evidence>
<comment type="caution">
    <text evidence="17">The sequence shown here is derived from an EMBL/GenBank/DDBJ whole genome shotgun (WGS) entry which is preliminary data.</text>
</comment>
<feature type="transmembrane region" description="Helical" evidence="15">
    <location>
        <begin position="1082"/>
        <end position="1099"/>
    </location>
</feature>
<dbReference type="EMBL" id="JNBS01002507">
    <property type="protein sequence ID" value="OQR90642.1"/>
    <property type="molecule type" value="Genomic_DNA"/>
</dbReference>
<protein>
    <recommendedName>
        <fullName evidence="4">very-long-chain (3R)-3-hydroxyacyl-CoA dehydratase</fullName>
        <ecNumber evidence="4">4.2.1.134</ecNumber>
    </recommendedName>
</protein>
<evidence type="ECO:0000313" key="17">
    <source>
        <dbReference type="EMBL" id="OQR90642.1"/>
    </source>
</evidence>
<feature type="transmembrane region" description="Helical" evidence="15">
    <location>
        <begin position="111"/>
        <end position="132"/>
    </location>
</feature>
<proteinExistence type="inferred from homology"/>
<evidence type="ECO:0000256" key="8">
    <source>
        <dbReference type="ARBA" id="ARBA00022989"/>
    </source>
</evidence>
<evidence type="ECO:0000313" key="18">
    <source>
        <dbReference type="Proteomes" id="UP000243217"/>
    </source>
</evidence>